<evidence type="ECO:0000313" key="1">
    <source>
        <dbReference type="EMBL" id="CAD8648009.1"/>
    </source>
</evidence>
<proteinExistence type="predicted"/>
<name>A0A7S0MRC3_9CRYP</name>
<dbReference type="SUPFAM" id="SSF56399">
    <property type="entry name" value="ADP-ribosylation"/>
    <property type="match status" value="1"/>
</dbReference>
<sequence length="209" mass="23155">MEAEHCSRPDSDLLFKSPCGETVTSAKVEWMTVIEKSTETVIENSEACKLEGDRIVPKISHLALGGMMAKEEIISVVLYTGPMFVKYNCILRRHPAEEYEDQKSMNSLYTTTICLLVSALVKIARSQVNTPRNRVLYRGLSGEDPFALWLPCHSGQGLTSTTKDQTVALKFSGVNKGKPWPTIYEISSGDLQHGADVTFFSQYPGTDSL</sequence>
<dbReference type="EMBL" id="HBEZ01045969">
    <property type="protein sequence ID" value="CAD8648009.1"/>
    <property type="molecule type" value="Transcribed_RNA"/>
</dbReference>
<dbReference type="Gene3D" id="3.90.176.10">
    <property type="entry name" value="Toxin ADP-ribosyltransferase, Chain A, domain 1"/>
    <property type="match status" value="1"/>
</dbReference>
<gene>
    <name evidence="1" type="ORF">CCUR1050_LOCUS25327</name>
</gene>
<protein>
    <recommendedName>
        <fullName evidence="2">NAD(P)(+)--arginine ADP-ribosyltransferase</fullName>
    </recommendedName>
</protein>
<reference evidence="1" key="1">
    <citation type="submission" date="2021-01" db="EMBL/GenBank/DDBJ databases">
        <authorList>
            <person name="Corre E."/>
            <person name="Pelletier E."/>
            <person name="Niang G."/>
            <person name="Scheremetjew M."/>
            <person name="Finn R."/>
            <person name="Kale V."/>
            <person name="Holt S."/>
            <person name="Cochrane G."/>
            <person name="Meng A."/>
            <person name="Brown T."/>
            <person name="Cohen L."/>
        </authorList>
    </citation>
    <scope>NUCLEOTIDE SEQUENCE</scope>
    <source>
        <strain evidence="1">CCAP979/52</strain>
    </source>
</reference>
<evidence type="ECO:0008006" key="2">
    <source>
        <dbReference type="Google" id="ProtNLM"/>
    </source>
</evidence>
<accession>A0A7S0MRC3</accession>
<organism evidence="1">
    <name type="scientific">Cryptomonas curvata</name>
    <dbReference type="NCBI Taxonomy" id="233186"/>
    <lineage>
        <taxon>Eukaryota</taxon>
        <taxon>Cryptophyceae</taxon>
        <taxon>Cryptomonadales</taxon>
        <taxon>Cryptomonadaceae</taxon>
        <taxon>Cryptomonas</taxon>
    </lineage>
</organism>
<dbReference type="AlphaFoldDB" id="A0A7S0MRC3"/>